<dbReference type="EMBL" id="JACCCO010000001">
    <property type="protein sequence ID" value="NYF38342.1"/>
    <property type="molecule type" value="Genomic_DNA"/>
</dbReference>
<evidence type="ECO:0000313" key="4">
    <source>
        <dbReference type="Proteomes" id="UP000576393"/>
    </source>
</evidence>
<feature type="transmembrane region" description="Helical" evidence="1">
    <location>
        <begin position="7"/>
        <end position="27"/>
    </location>
</feature>
<dbReference type="Gene3D" id="3.60.10.10">
    <property type="entry name" value="Endonuclease/exonuclease/phosphatase"/>
    <property type="match status" value="1"/>
</dbReference>
<feature type="transmembrane region" description="Helical" evidence="1">
    <location>
        <begin position="64"/>
        <end position="83"/>
    </location>
</feature>
<gene>
    <name evidence="3" type="ORF">HDA43_000501</name>
</gene>
<dbReference type="Proteomes" id="UP000576393">
    <property type="component" value="Unassembled WGS sequence"/>
</dbReference>
<keyword evidence="4" id="KW-1185">Reference proteome</keyword>
<evidence type="ECO:0000313" key="3">
    <source>
        <dbReference type="EMBL" id="NYF38342.1"/>
    </source>
</evidence>
<comment type="caution">
    <text evidence="3">The sequence shown here is derived from an EMBL/GenBank/DDBJ whole genome shotgun (WGS) entry which is preliminary data.</text>
</comment>
<sequence>MSPWTRGGPVAGAGVLVSLLIAGHGLLPNWRGLGNVVDSALPWFGLAAPLLVLTALARRSWAALAGALAVTVTWAAAFGSAFLRDPAAGPRDLRVVHQNVDYFNPALPRTAAALRDTGADVLVVAELRDDPVQRDGTVDPGFARLIDPVLPHRFPDNPGVAVWSRYPFYGRPQPVPGVVRSRHAVLRTPWGDVSLYAVHITSFRPEPSVIARRNAEMAALARAVAADPGPRVIVAGDLNTASTDRALSPLAATVTSVAEKAGTGLQLTWPAALPLVRLDHVLTRGFTAVGSRVLPPTGGDHRAILADLRFTRSAPPSP</sequence>
<reference evidence="3 4" key="1">
    <citation type="submission" date="2020-07" db="EMBL/GenBank/DDBJ databases">
        <title>Sequencing the genomes of 1000 actinobacteria strains.</title>
        <authorList>
            <person name="Klenk H.-P."/>
        </authorList>
    </citation>
    <scope>NUCLEOTIDE SEQUENCE [LARGE SCALE GENOMIC DNA]</scope>
    <source>
        <strain evidence="3 4">DSM 45763</strain>
    </source>
</reference>
<feature type="transmembrane region" description="Helical" evidence="1">
    <location>
        <begin position="39"/>
        <end position="57"/>
    </location>
</feature>
<dbReference type="Pfam" id="PF03372">
    <property type="entry name" value="Exo_endo_phos"/>
    <property type="match status" value="1"/>
</dbReference>
<keyword evidence="1" id="KW-1133">Transmembrane helix</keyword>
<accession>A0A852UN28</accession>
<dbReference type="AlphaFoldDB" id="A0A852UN28"/>
<keyword evidence="1" id="KW-0812">Transmembrane</keyword>
<evidence type="ECO:0000259" key="2">
    <source>
        <dbReference type="Pfam" id="PF03372"/>
    </source>
</evidence>
<proteinExistence type="predicted"/>
<dbReference type="RefSeq" id="WP_179818104.1">
    <property type="nucleotide sequence ID" value="NZ_JACCCO010000001.1"/>
</dbReference>
<organism evidence="3 4">
    <name type="scientific">Streptosporangium sandarakinum</name>
    <dbReference type="NCBI Taxonomy" id="1260955"/>
    <lineage>
        <taxon>Bacteria</taxon>
        <taxon>Bacillati</taxon>
        <taxon>Actinomycetota</taxon>
        <taxon>Actinomycetes</taxon>
        <taxon>Streptosporangiales</taxon>
        <taxon>Streptosporangiaceae</taxon>
        <taxon>Streptosporangium</taxon>
    </lineage>
</organism>
<keyword evidence="1" id="KW-0472">Membrane</keyword>
<evidence type="ECO:0000256" key="1">
    <source>
        <dbReference type="SAM" id="Phobius"/>
    </source>
</evidence>
<protein>
    <submittedName>
        <fullName evidence="3">Vancomycin resistance protein VanJ</fullName>
    </submittedName>
</protein>
<dbReference type="SUPFAM" id="SSF56219">
    <property type="entry name" value="DNase I-like"/>
    <property type="match status" value="1"/>
</dbReference>
<dbReference type="InterPro" id="IPR005135">
    <property type="entry name" value="Endo/exonuclease/phosphatase"/>
</dbReference>
<feature type="domain" description="Endonuclease/exonuclease/phosphatase" evidence="2">
    <location>
        <begin position="99"/>
        <end position="301"/>
    </location>
</feature>
<dbReference type="InterPro" id="IPR036691">
    <property type="entry name" value="Endo/exonu/phosph_ase_sf"/>
</dbReference>
<name>A0A852UN28_9ACTN</name>
<dbReference type="GO" id="GO:0003824">
    <property type="term" value="F:catalytic activity"/>
    <property type="evidence" value="ECO:0007669"/>
    <property type="project" value="InterPro"/>
</dbReference>